<dbReference type="GO" id="GO:0009313">
    <property type="term" value="P:oligosaccharide catabolic process"/>
    <property type="evidence" value="ECO:0007669"/>
    <property type="project" value="TreeGrafter"/>
</dbReference>
<reference evidence="2 3" key="1">
    <citation type="submission" date="2018-06" db="EMBL/GenBank/DDBJ databases">
        <authorList>
            <consortium name="Pathogen Informatics"/>
            <person name="Doyle S."/>
        </authorList>
    </citation>
    <scope>NUCLEOTIDE SEQUENCE [LARGE SCALE GENOMIC DNA]</scope>
    <source>
        <strain evidence="3">NCTC 10815</strain>
    </source>
</reference>
<dbReference type="Proteomes" id="UP000254879">
    <property type="component" value="Unassembled WGS sequence"/>
</dbReference>
<dbReference type="EMBL" id="UGPG01000001">
    <property type="protein sequence ID" value="STY45138.1"/>
    <property type="molecule type" value="Genomic_DNA"/>
</dbReference>
<dbReference type="AlphaFoldDB" id="A0A378MFP1"/>
<evidence type="ECO:0000259" key="1">
    <source>
        <dbReference type="Pfam" id="PF01074"/>
    </source>
</evidence>
<dbReference type="Gene3D" id="3.20.110.10">
    <property type="entry name" value="Glycoside hydrolase 38, N terminal domain"/>
    <property type="match status" value="1"/>
</dbReference>
<dbReference type="PANTHER" id="PTHR46017">
    <property type="entry name" value="ALPHA-MANNOSIDASE 2C1"/>
    <property type="match status" value="1"/>
</dbReference>
<dbReference type="EC" id="3.2.1.170" evidence="2"/>
<keyword evidence="2" id="KW-0326">Glycosidase</keyword>
<dbReference type="PANTHER" id="PTHR46017:SF2">
    <property type="entry name" value="MANNOSYLGLYCERATE HYDROLASE"/>
    <property type="match status" value="1"/>
</dbReference>
<name>A0A378MFP1_LISGR</name>
<dbReference type="InterPro" id="IPR011330">
    <property type="entry name" value="Glyco_hydro/deAcase_b/a-brl"/>
</dbReference>
<dbReference type="GO" id="GO:0004559">
    <property type="term" value="F:alpha-mannosidase activity"/>
    <property type="evidence" value="ECO:0007669"/>
    <property type="project" value="InterPro"/>
</dbReference>
<dbReference type="InterPro" id="IPR027291">
    <property type="entry name" value="Glyco_hydro_38_N_sf"/>
</dbReference>
<dbReference type="GO" id="GO:0006013">
    <property type="term" value="P:mannose metabolic process"/>
    <property type="evidence" value="ECO:0007669"/>
    <property type="project" value="InterPro"/>
</dbReference>
<dbReference type="SUPFAM" id="SSF88713">
    <property type="entry name" value="Glycoside hydrolase/deacetylase"/>
    <property type="match status" value="1"/>
</dbReference>
<dbReference type="Pfam" id="PF01074">
    <property type="entry name" value="Glyco_hydro_38N"/>
    <property type="match status" value="1"/>
</dbReference>
<evidence type="ECO:0000313" key="2">
    <source>
        <dbReference type="EMBL" id="STY45138.1"/>
    </source>
</evidence>
<accession>A0A378MFP1</accession>
<feature type="domain" description="Glycoside hydrolase family 38 N-terminal" evidence="1">
    <location>
        <begin position="3"/>
        <end position="147"/>
    </location>
</feature>
<proteinExistence type="predicted"/>
<evidence type="ECO:0000313" key="3">
    <source>
        <dbReference type="Proteomes" id="UP000254879"/>
    </source>
</evidence>
<organism evidence="2 3">
    <name type="scientific">Listeria grayi</name>
    <name type="common">Listeria murrayi</name>
    <dbReference type="NCBI Taxonomy" id="1641"/>
    <lineage>
        <taxon>Bacteria</taxon>
        <taxon>Bacillati</taxon>
        <taxon>Bacillota</taxon>
        <taxon>Bacilli</taxon>
        <taxon>Bacillales</taxon>
        <taxon>Listeriaceae</taxon>
        <taxon>Listeria</taxon>
    </lineage>
</organism>
<sequence length="163" mass="18531">MIKAHIVNHTHWDREWYFTAMDALVLSEQLFTDAIVELEKNPEASFVLDGQLSILDDYLALYPEKLSNIQALIAKKQLFIGPWFTQSDAFYAHAESILRNGMIGVFESKKYGEYMDIGYLPDTFGFNAQVPAILEQLGLDTFIFWRGFILANMSAVPISNGRA</sequence>
<dbReference type="InterPro" id="IPR000602">
    <property type="entry name" value="Glyco_hydro_38_N"/>
</dbReference>
<gene>
    <name evidence="2" type="primary">mngB_3</name>
    <name evidence="2" type="ORF">NCTC10815_02513</name>
</gene>
<dbReference type="GO" id="GO:0102546">
    <property type="term" value="F:mannosylglycerate hydrolase activity"/>
    <property type="evidence" value="ECO:0007669"/>
    <property type="project" value="UniProtKB-EC"/>
</dbReference>
<protein>
    <submittedName>
        <fullName evidence="2">Mannosylglycerate hydrolase</fullName>
        <ecNumber evidence="2">3.2.1.170</ecNumber>
    </submittedName>
</protein>
<keyword evidence="2" id="KW-0378">Hydrolase</keyword>